<comment type="caution">
    <text evidence="6">The sequence shown here is derived from an EMBL/GenBank/DDBJ whole genome shotgun (WGS) entry which is preliminary data.</text>
</comment>
<evidence type="ECO:0000256" key="2">
    <source>
        <dbReference type="ARBA" id="ARBA00023015"/>
    </source>
</evidence>
<dbReference type="PANTHER" id="PTHR30126">
    <property type="entry name" value="HTH-TYPE TRANSCRIPTIONAL REGULATOR"/>
    <property type="match status" value="1"/>
</dbReference>
<keyword evidence="4" id="KW-0804">Transcription</keyword>
<evidence type="ECO:0000313" key="7">
    <source>
        <dbReference type="Proteomes" id="UP001156882"/>
    </source>
</evidence>
<accession>A0ABQ6CUW1</accession>
<feature type="domain" description="HTH lysR-type" evidence="5">
    <location>
        <begin position="5"/>
        <end position="62"/>
    </location>
</feature>
<dbReference type="PRINTS" id="PR00039">
    <property type="entry name" value="HTHLYSR"/>
</dbReference>
<dbReference type="SUPFAM" id="SSF46785">
    <property type="entry name" value="Winged helix' DNA-binding domain"/>
    <property type="match status" value="1"/>
</dbReference>
<dbReference type="Pfam" id="PF00126">
    <property type="entry name" value="HTH_1"/>
    <property type="match status" value="1"/>
</dbReference>
<organism evidence="6 7">
    <name type="scientific">Labrys miyagiensis</name>
    <dbReference type="NCBI Taxonomy" id="346912"/>
    <lineage>
        <taxon>Bacteria</taxon>
        <taxon>Pseudomonadati</taxon>
        <taxon>Pseudomonadota</taxon>
        <taxon>Alphaproteobacteria</taxon>
        <taxon>Hyphomicrobiales</taxon>
        <taxon>Xanthobacteraceae</taxon>
        <taxon>Labrys</taxon>
    </lineage>
</organism>
<dbReference type="InterPro" id="IPR005119">
    <property type="entry name" value="LysR_subst-bd"/>
</dbReference>
<evidence type="ECO:0000256" key="3">
    <source>
        <dbReference type="ARBA" id="ARBA00023125"/>
    </source>
</evidence>
<dbReference type="InterPro" id="IPR000847">
    <property type="entry name" value="LysR_HTH_N"/>
</dbReference>
<dbReference type="Gene3D" id="1.10.10.10">
    <property type="entry name" value="Winged helix-like DNA-binding domain superfamily/Winged helix DNA-binding domain"/>
    <property type="match status" value="1"/>
</dbReference>
<evidence type="ECO:0000256" key="4">
    <source>
        <dbReference type="ARBA" id="ARBA00023163"/>
    </source>
</evidence>
<keyword evidence="2" id="KW-0805">Transcription regulation</keyword>
<dbReference type="Gene3D" id="3.40.190.290">
    <property type="match status" value="1"/>
</dbReference>
<evidence type="ECO:0000313" key="6">
    <source>
        <dbReference type="EMBL" id="GLS23588.1"/>
    </source>
</evidence>
<keyword evidence="7" id="KW-1185">Reference proteome</keyword>
<evidence type="ECO:0000256" key="1">
    <source>
        <dbReference type="ARBA" id="ARBA00009437"/>
    </source>
</evidence>
<dbReference type="InterPro" id="IPR036390">
    <property type="entry name" value="WH_DNA-bd_sf"/>
</dbReference>
<dbReference type="InterPro" id="IPR036388">
    <property type="entry name" value="WH-like_DNA-bd_sf"/>
</dbReference>
<name>A0ABQ6CUW1_9HYPH</name>
<evidence type="ECO:0000259" key="5">
    <source>
        <dbReference type="PROSITE" id="PS50931"/>
    </source>
</evidence>
<protein>
    <submittedName>
        <fullName evidence="6">LysR family transcriptional regulator</fullName>
    </submittedName>
</protein>
<comment type="similarity">
    <text evidence="1">Belongs to the LysR transcriptional regulatory family.</text>
</comment>
<dbReference type="PROSITE" id="PS50931">
    <property type="entry name" value="HTH_LYSR"/>
    <property type="match status" value="1"/>
</dbReference>
<reference evidence="7" key="1">
    <citation type="journal article" date="2019" name="Int. J. Syst. Evol. Microbiol.">
        <title>The Global Catalogue of Microorganisms (GCM) 10K type strain sequencing project: providing services to taxonomists for standard genome sequencing and annotation.</title>
        <authorList>
            <consortium name="The Broad Institute Genomics Platform"/>
            <consortium name="The Broad Institute Genome Sequencing Center for Infectious Disease"/>
            <person name="Wu L."/>
            <person name="Ma J."/>
        </authorList>
    </citation>
    <scope>NUCLEOTIDE SEQUENCE [LARGE SCALE GENOMIC DNA]</scope>
    <source>
        <strain evidence="7">NBRC 101365</strain>
    </source>
</reference>
<dbReference type="SUPFAM" id="SSF53850">
    <property type="entry name" value="Periplasmic binding protein-like II"/>
    <property type="match status" value="1"/>
</dbReference>
<proteinExistence type="inferred from homology"/>
<gene>
    <name evidence="6" type="ORF">GCM10007874_66090</name>
</gene>
<dbReference type="Pfam" id="PF03466">
    <property type="entry name" value="LysR_substrate"/>
    <property type="match status" value="1"/>
</dbReference>
<dbReference type="PANTHER" id="PTHR30126:SF88">
    <property type="entry name" value="TRANSCRIPTIONAL REGULATOR-RELATED"/>
    <property type="match status" value="1"/>
</dbReference>
<dbReference type="EMBL" id="BSPC01000076">
    <property type="protein sequence ID" value="GLS23588.1"/>
    <property type="molecule type" value="Genomic_DNA"/>
</dbReference>
<keyword evidence="3" id="KW-0238">DNA-binding</keyword>
<sequence>MIEGLTLHQLQCFDAVVVEGGFQSAAERLGRTQPTVFTAVKNLEAQLGLTLLDRSGYRVALTEAGRSFHDQTRVFLQELRSLQYHARQLAMGEESELRVVIGDLSPVREVLALLRAFFDRHPGTRLHLHVEAIAGPWERLFDGEADLIIHHIDKADPRLEFIDLCAVKLIPVVAPGFLRMPVSEEITPDQMRGYIQCVIRDTARHSVRPNFYIIEGAPSWTVGDQLMKKEIIMQGAAWGHLHDVLIERELRDGRLLSIAGRHLKGGRIELTAARRRDQVHGPIANRLWQHIEERAANFTVAGHE</sequence>
<dbReference type="Proteomes" id="UP001156882">
    <property type="component" value="Unassembled WGS sequence"/>
</dbReference>